<dbReference type="GO" id="GO:0016887">
    <property type="term" value="F:ATP hydrolysis activity"/>
    <property type="evidence" value="ECO:0007669"/>
    <property type="project" value="InterPro"/>
</dbReference>
<feature type="domain" description="ABC transporter" evidence="14">
    <location>
        <begin position="5"/>
        <end position="240"/>
    </location>
</feature>
<keyword evidence="4" id="KW-1003">Cell membrane</keyword>
<dbReference type="InterPro" id="IPR003439">
    <property type="entry name" value="ABC_transporter-like_ATP-bd"/>
</dbReference>
<keyword evidence="10" id="KW-0067">ATP-binding</keyword>
<dbReference type="GO" id="GO:0032259">
    <property type="term" value="P:methylation"/>
    <property type="evidence" value="ECO:0007669"/>
    <property type="project" value="UniProtKB-KW"/>
</dbReference>
<evidence type="ECO:0000256" key="10">
    <source>
        <dbReference type="ARBA" id="ARBA00022840"/>
    </source>
</evidence>
<dbReference type="PROSITE" id="PS50893">
    <property type="entry name" value="ABC_TRANSPORTER_2"/>
    <property type="match status" value="1"/>
</dbReference>
<dbReference type="AlphaFoldDB" id="A0A1L8CSU6"/>
<dbReference type="Pfam" id="PF00005">
    <property type="entry name" value="ABC_tran"/>
    <property type="match status" value="1"/>
</dbReference>
<dbReference type="PANTHER" id="PTHR35863:SF1">
    <property type="entry name" value="COBALT-PRECORRIN-5B C(1)-METHYLTRANSFERASE"/>
    <property type="match status" value="1"/>
</dbReference>
<dbReference type="FunFam" id="3.40.50.300:FF:000224">
    <property type="entry name" value="Energy-coupling factor transporter ATP-binding protein EcfA"/>
    <property type="match status" value="1"/>
</dbReference>
<dbReference type="SUPFAM" id="SSF52540">
    <property type="entry name" value="P-loop containing nucleoside triphosphate hydrolases"/>
    <property type="match status" value="1"/>
</dbReference>
<dbReference type="RefSeq" id="WP_075858426.1">
    <property type="nucleotide sequence ID" value="NZ_BDJK01000006.1"/>
</dbReference>
<evidence type="ECO:0000256" key="4">
    <source>
        <dbReference type="ARBA" id="ARBA00022475"/>
    </source>
</evidence>
<evidence type="ECO:0000313" key="15">
    <source>
        <dbReference type="EMBL" id="GAV22000.1"/>
    </source>
</evidence>
<keyword evidence="6 13" id="KW-0489">Methyltransferase</keyword>
<dbReference type="InterPro" id="IPR003593">
    <property type="entry name" value="AAA+_ATPase"/>
</dbReference>
<proteinExistence type="inferred from homology"/>
<dbReference type="InterPro" id="IPR027417">
    <property type="entry name" value="P-loop_NTPase"/>
</dbReference>
<evidence type="ECO:0000256" key="9">
    <source>
        <dbReference type="ARBA" id="ARBA00022741"/>
    </source>
</evidence>
<keyword evidence="9" id="KW-0547">Nucleotide-binding</keyword>
<dbReference type="SUPFAM" id="SSF111342">
    <property type="entry name" value="CbiD-like"/>
    <property type="match status" value="1"/>
</dbReference>
<evidence type="ECO:0000256" key="5">
    <source>
        <dbReference type="ARBA" id="ARBA00022573"/>
    </source>
</evidence>
<protein>
    <recommendedName>
        <fullName evidence="13">Cobalt-precorrin-5B C(1)-methyltransferase</fullName>
        <ecNumber evidence="13">2.1.1.195</ecNumber>
    </recommendedName>
    <alternativeName>
        <fullName evidence="13">Cobalt-precorrin-6A synthase</fullName>
    </alternativeName>
</protein>
<dbReference type="GO" id="GO:0022857">
    <property type="term" value="F:transmembrane transporter activity"/>
    <property type="evidence" value="ECO:0007669"/>
    <property type="project" value="UniProtKB-ARBA"/>
</dbReference>
<dbReference type="CDD" id="cd03225">
    <property type="entry name" value="ABC_cobalt_CbiO_domain1"/>
    <property type="match status" value="1"/>
</dbReference>
<evidence type="ECO:0000256" key="2">
    <source>
        <dbReference type="ARBA" id="ARBA00005417"/>
    </source>
</evidence>
<evidence type="ECO:0000256" key="6">
    <source>
        <dbReference type="ARBA" id="ARBA00022603"/>
    </source>
</evidence>
<dbReference type="PANTHER" id="PTHR35863">
    <property type="entry name" value="COBALT-PRECORRIN-5B C(1)-METHYLTRANSFERASE"/>
    <property type="match status" value="1"/>
</dbReference>
<keyword evidence="8 13" id="KW-0949">S-adenosyl-L-methionine</keyword>
<dbReference type="GO" id="GO:0005524">
    <property type="term" value="F:ATP binding"/>
    <property type="evidence" value="ECO:0007669"/>
    <property type="project" value="UniProtKB-KW"/>
</dbReference>
<dbReference type="HAMAP" id="MF_00787">
    <property type="entry name" value="CbiD"/>
    <property type="match status" value="1"/>
</dbReference>
<gene>
    <name evidence="13" type="primary">cbiD</name>
    <name evidence="15" type="ORF">cpu_05100</name>
</gene>
<evidence type="ECO:0000256" key="3">
    <source>
        <dbReference type="ARBA" id="ARBA00022448"/>
    </source>
</evidence>
<dbReference type="EC" id="2.1.1.195" evidence="13"/>
<evidence type="ECO:0000313" key="16">
    <source>
        <dbReference type="Proteomes" id="UP000187485"/>
    </source>
</evidence>
<keyword evidence="7 13" id="KW-0808">Transferase</keyword>
<dbReference type="NCBIfam" id="TIGR00312">
    <property type="entry name" value="cbiD"/>
    <property type="match status" value="1"/>
</dbReference>
<keyword evidence="3" id="KW-0813">Transport</keyword>
<comment type="subcellular location">
    <subcellularLocation>
        <location evidence="1">Cell membrane</location>
        <topology evidence="1">Peripheral membrane protein</topology>
    </subcellularLocation>
</comment>
<organism evidence="15 16">
    <name type="scientific">Carboxydothermus pertinax</name>
    <dbReference type="NCBI Taxonomy" id="870242"/>
    <lineage>
        <taxon>Bacteria</taxon>
        <taxon>Bacillati</taxon>
        <taxon>Bacillota</taxon>
        <taxon>Clostridia</taxon>
        <taxon>Thermoanaerobacterales</taxon>
        <taxon>Thermoanaerobacteraceae</taxon>
        <taxon>Carboxydothermus</taxon>
    </lineage>
</organism>
<comment type="caution">
    <text evidence="15">The sequence shown here is derived from an EMBL/GenBank/DDBJ whole genome shotgun (WGS) entry which is preliminary data.</text>
</comment>
<keyword evidence="12" id="KW-0472">Membrane</keyword>
<dbReference type="STRING" id="870242.cpu_05100"/>
<reference evidence="16" key="1">
    <citation type="submission" date="2016-12" db="EMBL/GenBank/DDBJ databases">
        <title>Draft Genome Sequences od Carboxydothermus pertinax and islandicus, Hydrogenogenic Carboxydotrophic Bacteria.</title>
        <authorList>
            <person name="Fukuyama Y."/>
            <person name="Ohmae K."/>
            <person name="Yoneda Y."/>
            <person name="Yoshida T."/>
            <person name="Sako Y."/>
        </authorList>
    </citation>
    <scope>NUCLEOTIDE SEQUENCE [LARGE SCALE GENOMIC DNA]</scope>
    <source>
        <strain evidence="16">Ug1</strain>
    </source>
</reference>
<comment type="similarity">
    <text evidence="13">Belongs to the CbiD family.</text>
</comment>
<keyword evidence="5 13" id="KW-0169">Cobalamin biosynthesis</keyword>
<dbReference type="EMBL" id="BDJK01000006">
    <property type="protein sequence ID" value="GAV22000.1"/>
    <property type="molecule type" value="Genomic_DNA"/>
</dbReference>
<dbReference type="PROSITE" id="PS00211">
    <property type="entry name" value="ABC_TRANSPORTER_1"/>
    <property type="match status" value="1"/>
</dbReference>
<evidence type="ECO:0000256" key="1">
    <source>
        <dbReference type="ARBA" id="ARBA00004202"/>
    </source>
</evidence>
<comment type="function">
    <text evidence="13">Catalyzes the methylation of C-1 in cobalt-precorrin-5B to form cobalt-precorrin-6A.</text>
</comment>
<dbReference type="Proteomes" id="UP000187485">
    <property type="component" value="Unassembled WGS sequence"/>
</dbReference>
<dbReference type="SMART" id="SM00382">
    <property type="entry name" value="AAA"/>
    <property type="match status" value="1"/>
</dbReference>
<dbReference type="OrthoDB" id="6439987at2"/>
<dbReference type="GO" id="GO:0019251">
    <property type="term" value="P:anaerobic cobalamin biosynthetic process"/>
    <property type="evidence" value="ECO:0007669"/>
    <property type="project" value="UniProtKB-UniRule"/>
</dbReference>
<evidence type="ECO:0000259" key="14">
    <source>
        <dbReference type="PROSITE" id="PS50893"/>
    </source>
</evidence>
<keyword evidence="16" id="KW-1185">Reference proteome</keyword>
<evidence type="ECO:0000256" key="7">
    <source>
        <dbReference type="ARBA" id="ARBA00022679"/>
    </source>
</evidence>
<comment type="similarity">
    <text evidence="2">Belongs to the ABC transporter superfamily.</text>
</comment>
<evidence type="ECO:0000256" key="11">
    <source>
        <dbReference type="ARBA" id="ARBA00022967"/>
    </source>
</evidence>
<dbReference type="InterPro" id="IPR036074">
    <property type="entry name" value="CbiD_sf"/>
</dbReference>
<dbReference type="InterPro" id="IPR002748">
    <property type="entry name" value="CbiD"/>
</dbReference>
<evidence type="ECO:0000256" key="13">
    <source>
        <dbReference type="HAMAP-Rule" id="MF_00787"/>
    </source>
</evidence>
<dbReference type="GO" id="GO:0043780">
    <property type="term" value="F:cobalt-precorrin-5B C1-methyltransferase activity"/>
    <property type="evidence" value="ECO:0007669"/>
    <property type="project" value="RHEA"/>
</dbReference>
<keyword evidence="11" id="KW-1278">Translocase</keyword>
<dbReference type="Pfam" id="PF01888">
    <property type="entry name" value="CbiD"/>
    <property type="match status" value="1"/>
</dbReference>
<comment type="pathway">
    <text evidence="13">Cofactor biosynthesis; adenosylcobalamin biosynthesis; cob(II)yrinate a,c-diamide from sirohydrochlorin (anaerobic route): step 6/10.</text>
</comment>
<dbReference type="InterPro" id="IPR015856">
    <property type="entry name" value="ABC_transpr_CbiO/EcfA_su"/>
</dbReference>
<dbReference type="Gene3D" id="3.40.50.300">
    <property type="entry name" value="P-loop containing nucleotide triphosphate hydrolases"/>
    <property type="match status" value="1"/>
</dbReference>
<dbReference type="InterPro" id="IPR017871">
    <property type="entry name" value="ABC_transporter-like_CS"/>
</dbReference>
<evidence type="ECO:0000256" key="8">
    <source>
        <dbReference type="ARBA" id="ARBA00022691"/>
    </source>
</evidence>
<accession>A0A1L8CSU6</accession>
<sequence length="638" mass="70505">MEELLTVKGLKYVYPTGNVALDGLNLEIKKGERLFVLGENGAGKTTFFLHLNGILKPTAGELFWRGEKFSYKRDFLLRLRQKVGVVFQDPETQLFAGTIAEEISYGLFNLGYSESKVREKVEETLKELGIWELRDQPIASLSLGQKKLVALGAILAMEPELLVLDEPTAFLDRYNTRLFLNIVERQWQKGITIVAATHEIDLAYRFADRVAVLHAGKLLASGPPEEILLESRILESANLEEPWLLRGSKILKDSGRLLAHEYPVKEEKKFWEVLNRVKTPRYGVTTGTVAAAAALGAARFLLLGEKMKAITINTPAGITFTLTPEILEKNATEAVCGIRKEAGDDPDVTDQALIIARVRRQNFPGIAIKGGRGVGVVTEPGLAVPVGEAAINPVPRQQIKEALEPLILGRETGLEVIIEVPEGEKLALQTLNPILGIKGGISILGTRGIVVPYSREAYIESLQLQLKRALYLDLKRLVFVLGNKSKKVAKRLNVPAEAIVETGNYLGDMLKISENEGVEKILIIGYLGKLIKTYLGILNLHSQVARGQKEALALFLYSLGESQELINKIYSTKNMEQALEILKSAGKDHYLPLLARAVKEKLKSYYSGLTMDVAFTDISGAIIATTFDRLEEGWPWDG</sequence>
<dbReference type="UniPathway" id="UPA00148">
    <property type="reaction ID" value="UER00227"/>
</dbReference>
<dbReference type="GO" id="GO:0005886">
    <property type="term" value="C:plasma membrane"/>
    <property type="evidence" value="ECO:0007669"/>
    <property type="project" value="UniProtKB-SubCell"/>
</dbReference>
<dbReference type="Gene3D" id="3.30.2110.10">
    <property type="entry name" value="CbiD-like"/>
    <property type="match status" value="1"/>
</dbReference>
<comment type="catalytic activity">
    <reaction evidence="13">
        <text>Co-precorrin-5B + S-adenosyl-L-methionine = Co-precorrin-6A + S-adenosyl-L-homocysteine</text>
        <dbReference type="Rhea" id="RHEA:26285"/>
        <dbReference type="ChEBI" id="CHEBI:57856"/>
        <dbReference type="ChEBI" id="CHEBI:59789"/>
        <dbReference type="ChEBI" id="CHEBI:60063"/>
        <dbReference type="ChEBI" id="CHEBI:60064"/>
        <dbReference type="EC" id="2.1.1.195"/>
    </reaction>
</comment>
<name>A0A1L8CSU6_9THEO</name>
<evidence type="ECO:0000256" key="12">
    <source>
        <dbReference type="ARBA" id="ARBA00023136"/>
    </source>
</evidence>